<feature type="domain" description="Reverse transcriptase" evidence="1">
    <location>
        <begin position="729"/>
        <end position="826"/>
    </location>
</feature>
<accession>A0A7J6NTJ8</accession>
<dbReference type="Gene3D" id="1.10.340.70">
    <property type="match status" value="1"/>
</dbReference>
<evidence type="ECO:0000313" key="4">
    <source>
        <dbReference type="Proteomes" id="UP000541610"/>
    </source>
</evidence>
<evidence type="ECO:0000259" key="2">
    <source>
        <dbReference type="Pfam" id="PF17921"/>
    </source>
</evidence>
<dbReference type="EMBL" id="JABANP010000196">
    <property type="protein sequence ID" value="KAF4687128.1"/>
    <property type="molecule type" value="Genomic_DNA"/>
</dbReference>
<dbReference type="InterPro" id="IPR000477">
    <property type="entry name" value="RT_dom"/>
</dbReference>
<dbReference type="Pfam" id="PF00078">
    <property type="entry name" value="RVT_1"/>
    <property type="match status" value="1"/>
</dbReference>
<dbReference type="PANTHER" id="PTHR37984">
    <property type="entry name" value="PROTEIN CBG26694"/>
    <property type="match status" value="1"/>
</dbReference>
<reference evidence="3 4" key="1">
    <citation type="submission" date="2020-04" db="EMBL/GenBank/DDBJ databases">
        <title>Perkinsus olseni comparative genomics.</title>
        <authorList>
            <person name="Bogema D.R."/>
        </authorList>
    </citation>
    <scope>NUCLEOTIDE SEQUENCE [LARGE SCALE GENOMIC DNA]</scope>
    <source>
        <strain evidence="3">00978-12</strain>
    </source>
</reference>
<name>A0A7J6NTJ8_PEROL</name>
<protein>
    <submittedName>
        <fullName evidence="3">Uncharacterized protein</fullName>
    </submittedName>
</protein>
<dbReference type="SUPFAM" id="SSF56672">
    <property type="entry name" value="DNA/RNA polymerases"/>
    <property type="match status" value="1"/>
</dbReference>
<gene>
    <name evidence="3" type="ORF">FOZ60_004290</name>
</gene>
<sequence>MVPDAGFADAVFGDAVIAPIPGMALSLEMQHLYLEVEKRGAFNREVSIIRAKVQRWISKGEISGVEERARVIYGAILDAAQVEGLTEEWVRFLGKYLAKQATASARSSGVEWHRDRHEDLKKALELFLGQKVDSADDGGGTDGGGSGNKNMIDWNKLDLVLGAPWSRPTAELPYEIFKQKVVDSIAIYHLKGEPELYYLLRNFSGPLRDDINVMIREKLSEGLSSSDIVMRVWEYLDDRFSGTFNKGEALLRWERLAQKEDERVEDYFVRIDKESSLLCSVFGKQHLELEKCVRARMGLLPKLSKAIESLGKAVDRMSYKELRGEAMHFESQLSSGKNRWEAKSSPDLAPKRAAAGAYSPDILGVIAGVKSREIWPRDVLAADSGIDWQIVQFLLRFYIPALVVKDLSYPIILGRVALRIVGAKLLYSLDDDEASKIQSSLKEEIVERPSPTQYVKEKGAPSLDVPVIDIAQIEVSCSEEEECVKNLEDDIIRKEEPQSANLPLRGNSTTALEEQVEKILVDIPPEADFYATTLSRIHDHGPFPLPNALEYTVQLKTLEELEHEEGHDAAVPDIPQQQYRFYIDWPEKVEKKRELERDYDIRGSWRPTGLIQRLSNAERIKWQEELCMYFNRHWWVDTGIPVPDKESCTQFATCFPVVSLRKVTTPVRPCLDCRVINRQYPSVHNRRNSTHCAIQQLQGLLQPAWRVEQMDLSKAYYRLAIGRGLLIDCGDMTLKMTRRLAFGLSSGPASLEGVVDILFTVLRYKHPHIQTVRIMDDFLILSRNEEERQAWNADMFQLLAKCGFEVPDSKRSMWEKDSPQKWLGVKWRWDSAKGNLFVDRPEIKIDESIESKRGYFANAGKFLELTKSSAEAQCRGHCDIVRQLSGRAENSWDGILPKDVRDKCNLHLKAAEDLWQQIDQRVPLISGVKTVRLFTDASSRGYGIEFWAPARELYGAFRSREGGGEEEREEWVSIYGEAHLFPDRAEAWHANRREMFAILQSLTALCQQFERNWWRSLRTIVLGSDSFTAIRRMGGPERKLKGIEWLATRRIRDCTDDIIAELKTMSISVLFIHHPNTSFFTKRVDILSRIIDDIPFSRELLSIHASRDVPLTAIDLTVAIDDSEAPLLAFEVFDLYYPHSLLLPTLENVPSLKTYYDLDKTFHAWKGDSATPKHELIRRFLIREQEKDPLCSEVRHLLEEGADPSKKKRSVAPAVVYYGENAFLHNDVLCKKDPVDDEDDVRIVLPKSKYSRLPVELIKYYHDLRGHPAVNSTHRYLRRLFWWPRSRADVKSVIRSCHPCQVSASFLKRQHEAHLWTPSEPFEVLGLDIVGPLLPSSKGERYKY</sequence>
<organism evidence="3 4">
    <name type="scientific">Perkinsus olseni</name>
    <name type="common">Perkinsus atlanticus</name>
    <dbReference type="NCBI Taxonomy" id="32597"/>
    <lineage>
        <taxon>Eukaryota</taxon>
        <taxon>Sar</taxon>
        <taxon>Alveolata</taxon>
        <taxon>Perkinsozoa</taxon>
        <taxon>Perkinsea</taxon>
        <taxon>Perkinsida</taxon>
        <taxon>Perkinsidae</taxon>
        <taxon>Perkinsus</taxon>
    </lineage>
</organism>
<dbReference type="InterPro" id="IPR043128">
    <property type="entry name" value="Rev_trsase/Diguanyl_cyclase"/>
</dbReference>
<feature type="domain" description="Integrase zinc-binding" evidence="2">
    <location>
        <begin position="1256"/>
        <end position="1303"/>
    </location>
</feature>
<dbReference type="PANTHER" id="PTHR37984:SF5">
    <property type="entry name" value="PROTEIN NYNRIN-LIKE"/>
    <property type="match status" value="1"/>
</dbReference>
<proteinExistence type="predicted"/>
<dbReference type="OrthoDB" id="4369127at2759"/>
<dbReference type="InterPro" id="IPR043502">
    <property type="entry name" value="DNA/RNA_pol_sf"/>
</dbReference>
<dbReference type="InterPro" id="IPR041588">
    <property type="entry name" value="Integrase_H2C2"/>
</dbReference>
<dbReference type="Proteomes" id="UP000541610">
    <property type="component" value="Unassembled WGS sequence"/>
</dbReference>
<evidence type="ECO:0000259" key="1">
    <source>
        <dbReference type="Pfam" id="PF00078"/>
    </source>
</evidence>
<dbReference type="Pfam" id="PF17921">
    <property type="entry name" value="Integrase_H2C2"/>
    <property type="match status" value="1"/>
</dbReference>
<evidence type="ECO:0000313" key="3">
    <source>
        <dbReference type="EMBL" id="KAF4687128.1"/>
    </source>
</evidence>
<dbReference type="Gene3D" id="3.30.70.270">
    <property type="match status" value="1"/>
</dbReference>
<comment type="caution">
    <text evidence="3">The sequence shown here is derived from an EMBL/GenBank/DDBJ whole genome shotgun (WGS) entry which is preliminary data.</text>
</comment>
<dbReference type="InterPro" id="IPR050951">
    <property type="entry name" value="Retrovirus_Pol_polyprotein"/>
</dbReference>